<accession>A0ABS6FE08</accession>
<dbReference type="InterPro" id="IPR051083">
    <property type="entry name" value="GrpII_Intron_Splice-Mob/Def"/>
</dbReference>
<feature type="domain" description="Reverse transcriptase" evidence="2">
    <location>
        <begin position="1"/>
        <end position="274"/>
    </location>
</feature>
<dbReference type="Pfam" id="PF00078">
    <property type="entry name" value="RVT_1"/>
    <property type="match status" value="1"/>
</dbReference>
<dbReference type="InterPro" id="IPR000477">
    <property type="entry name" value="RT_dom"/>
</dbReference>
<evidence type="ECO:0000313" key="4">
    <source>
        <dbReference type="Proteomes" id="UP000787672"/>
    </source>
</evidence>
<feature type="region of interest" description="Disordered" evidence="1">
    <location>
        <begin position="371"/>
        <end position="424"/>
    </location>
</feature>
<evidence type="ECO:0000313" key="3">
    <source>
        <dbReference type="EMBL" id="MBU5628303.1"/>
    </source>
</evidence>
<keyword evidence="4" id="KW-1185">Reference proteome</keyword>
<dbReference type="PROSITE" id="PS50878">
    <property type="entry name" value="RT_POL"/>
    <property type="match status" value="1"/>
</dbReference>
<reference evidence="3 4" key="1">
    <citation type="submission" date="2021-06" db="EMBL/GenBank/DDBJ databases">
        <authorList>
            <person name="Sun Q."/>
            <person name="Li D."/>
        </authorList>
    </citation>
    <scope>NUCLEOTIDE SEQUENCE [LARGE SCALE GENOMIC DNA]</scope>
    <source>
        <strain evidence="3 4">MSJ-2</strain>
    </source>
</reference>
<evidence type="ECO:0000259" key="2">
    <source>
        <dbReference type="PROSITE" id="PS50878"/>
    </source>
</evidence>
<dbReference type="PANTHER" id="PTHR34047">
    <property type="entry name" value="NUCLEAR INTRON MATURASE 1, MITOCHONDRIAL-RELATED"/>
    <property type="match status" value="1"/>
</dbReference>
<evidence type="ECO:0000256" key="1">
    <source>
        <dbReference type="SAM" id="MobiDB-lite"/>
    </source>
</evidence>
<keyword evidence="3" id="KW-0808">Transferase</keyword>
<gene>
    <name evidence="3" type="ORF">KQI82_15440</name>
</gene>
<protein>
    <submittedName>
        <fullName evidence="3">RNA-directed DNA polymerase</fullName>
    </submittedName>
</protein>
<feature type="compositionally biased region" description="Low complexity" evidence="1">
    <location>
        <begin position="413"/>
        <end position="424"/>
    </location>
</feature>
<dbReference type="CDD" id="cd01646">
    <property type="entry name" value="RT_Bac_retron_I"/>
    <property type="match status" value="1"/>
</dbReference>
<dbReference type="EMBL" id="JAHLQN010000001">
    <property type="protein sequence ID" value="MBU5628303.1"/>
    <property type="molecule type" value="Genomic_DNA"/>
</dbReference>
<sequence length="424" mass="50314">MKDQGTPAHDFASVTDFNNLYQSFTEARKGKRWKYSVCKYEANVLENLLFIQVMLQRHKYRLSPYNCFFVHEPKERLIMYNSFRDKIVQHCLCEQVLEPLLSKTFIYDNYASQKGKGTHFGLDRLKAFMAAYYRKNGAGGWVLKCDVRKYFYRINHDVLKTQLRRLIKDRDVLWLLDMIIDSTEGPGIPIGNHTSQWFAILYLSDMDHMIKERLGIKYYGRYMDDFYLIHEDRAYLQFCLEEIRRFLVPLGLELNQKTAIFPLSQGIDFLGFRTYLTDSGKVVRKVRRESKNRIRRKITKFRHLVDEGRVDFDTVLQSYNSWTGHAEHGNSYHLISEIDDLFFNLFRKEMEGKPYGEISIRFARWKRRQVGEHKVQRTGDQVDRRHTGHVPGPNGPGDGKDDQPEMLRREGVRQQQQRPPELRQ</sequence>
<proteinExistence type="predicted"/>
<feature type="compositionally biased region" description="Basic and acidic residues" evidence="1">
    <location>
        <begin position="398"/>
        <end position="412"/>
    </location>
</feature>
<organism evidence="3 4">
    <name type="scientific">Dysosmobacter acutus</name>
    <dbReference type="NCBI Taxonomy" id="2841504"/>
    <lineage>
        <taxon>Bacteria</taxon>
        <taxon>Bacillati</taxon>
        <taxon>Bacillota</taxon>
        <taxon>Clostridia</taxon>
        <taxon>Eubacteriales</taxon>
        <taxon>Oscillospiraceae</taxon>
        <taxon>Dysosmobacter</taxon>
    </lineage>
</organism>
<keyword evidence="3" id="KW-0548">Nucleotidyltransferase</keyword>
<dbReference type="GO" id="GO:0003964">
    <property type="term" value="F:RNA-directed DNA polymerase activity"/>
    <property type="evidence" value="ECO:0007669"/>
    <property type="project" value="UniProtKB-KW"/>
</dbReference>
<comment type="caution">
    <text evidence="3">The sequence shown here is derived from an EMBL/GenBank/DDBJ whole genome shotgun (WGS) entry which is preliminary data.</text>
</comment>
<dbReference type="Proteomes" id="UP000787672">
    <property type="component" value="Unassembled WGS sequence"/>
</dbReference>
<dbReference type="RefSeq" id="WP_216633563.1">
    <property type="nucleotide sequence ID" value="NZ_JAHLQN010000001.1"/>
</dbReference>
<name>A0ABS6FE08_9FIRM</name>
<keyword evidence="3" id="KW-0695">RNA-directed DNA polymerase</keyword>
<dbReference type="PANTHER" id="PTHR34047:SF8">
    <property type="entry name" value="PROTEIN YKFC"/>
    <property type="match status" value="1"/>
</dbReference>
<feature type="compositionally biased region" description="Basic and acidic residues" evidence="1">
    <location>
        <begin position="371"/>
        <end position="385"/>
    </location>
</feature>